<dbReference type="NCBIfam" id="NF045485">
    <property type="entry name" value="FPPsyn"/>
    <property type="match status" value="1"/>
</dbReference>
<evidence type="ECO:0000256" key="3">
    <source>
        <dbReference type="ARBA" id="ARBA00012439"/>
    </source>
</evidence>
<dbReference type="SUPFAM" id="SSF48576">
    <property type="entry name" value="Terpenoid synthases"/>
    <property type="match status" value="1"/>
</dbReference>
<dbReference type="RefSeq" id="WP_077713465.1">
    <property type="nucleotide sequence ID" value="NZ_CP019698.1"/>
</dbReference>
<dbReference type="InterPro" id="IPR033749">
    <property type="entry name" value="Polyprenyl_synt_CS"/>
</dbReference>
<organism evidence="13 14">
    <name type="scientific">Desulforamulus ferrireducens</name>
    <dbReference type="NCBI Taxonomy" id="1833852"/>
    <lineage>
        <taxon>Bacteria</taxon>
        <taxon>Bacillati</taxon>
        <taxon>Bacillota</taxon>
        <taxon>Clostridia</taxon>
        <taxon>Eubacteriales</taxon>
        <taxon>Peptococcaceae</taxon>
        <taxon>Desulforamulus</taxon>
    </lineage>
</organism>
<dbReference type="CDD" id="cd00685">
    <property type="entry name" value="Trans_IPPS_HT"/>
    <property type="match status" value="1"/>
</dbReference>
<evidence type="ECO:0000256" key="1">
    <source>
        <dbReference type="ARBA" id="ARBA00001946"/>
    </source>
</evidence>
<reference evidence="13 14" key="1">
    <citation type="journal article" date="2016" name="Int. J. Syst. Evol. Microbiol.">
        <title>Desulfotomaculum ferrireducens sp. nov., a moderately thermophilic sulfate-reducing and dissimilatory Fe(III)-reducing bacterium isolated from compost.</title>
        <authorList>
            <person name="Yang G."/>
            <person name="Guo J."/>
            <person name="Zhuang L."/>
            <person name="Yuan Y."/>
            <person name="Zhou S."/>
        </authorList>
    </citation>
    <scope>NUCLEOTIDE SEQUENCE [LARGE SCALE GENOMIC DNA]</scope>
    <source>
        <strain evidence="13 14">GSS09</strain>
    </source>
</reference>
<dbReference type="InterPro" id="IPR000092">
    <property type="entry name" value="Polyprenyl_synt"/>
</dbReference>
<dbReference type="EMBL" id="CP019698">
    <property type="protein sequence ID" value="AQS58512.1"/>
    <property type="molecule type" value="Genomic_DNA"/>
</dbReference>
<evidence type="ECO:0000256" key="4">
    <source>
        <dbReference type="ARBA" id="ARBA00015100"/>
    </source>
</evidence>
<dbReference type="EC" id="2.5.1.10" evidence="3"/>
<dbReference type="PANTHER" id="PTHR43281:SF1">
    <property type="entry name" value="FARNESYL DIPHOSPHATE SYNTHASE"/>
    <property type="match status" value="1"/>
</dbReference>
<name>A0A1S6IUS1_9FIRM</name>
<sequence>MNFATELKAWSKQVDDALDLYLPKAEEYPATIHEAMRYSVFAGGKRLRPVLVLAATQAVGGDVAKVMPVACALELIHTYSLVHDDLPAMDNDDFRRGRPTNHKVYGEAMAILVGDALLTHAFELIARSAEDYPADKVNTVTLEIAWAAGSRGLIGGQVVDMLSENKAITGEVMEYIHRHKTGALFRAAVRAGAILGGASEEELSCLTRYSEQMGLAFQIKDDLLDIEGDEAKIGKPVGSDLKNQKCTYPSLYGLEQARNMAQQAAEAACAELKIFGSRAEFLRSLVHFIISRDH</sequence>
<dbReference type="OrthoDB" id="9805316at2"/>
<dbReference type="PROSITE" id="PS00444">
    <property type="entry name" value="POLYPRENYL_SYNTHASE_2"/>
    <property type="match status" value="1"/>
</dbReference>
<evidence type="ECO:0000256" key="6">
    <source>
        <dbReference type="ARBA" id="ARBA00022723"/>
    </source>
</evidence>
<dbReference type="PROSITE" id="PS00723">
    <property type="entry name" value="POLYPRENYL_SYNTHASE_1"/>
    <property type="match status" value="1"/>
</dbReference>
<keyword evidence="6" id="KW-0479">Metal-binding</keyword>
<dbReference type="GO" id="GO:0046872">
    <property type="term" value="F:metal ion binding"/>
    <property type="evidence" value="ECO:0007669"/>
    <property type="project" value="UniProtKB-KW"/>
</dbReference>
<keyword evidence="8" id="KW-0414">Isoprene biosynthesis</keyword>
<evidence type="ECO:0000313" key="14">
    <source>
        <dbReference type="Proteomes" id="UP000189464"/>
    </source>
</evidence>
<dbReference type="GO" id="GO:0016114">
    <property type="term" value="P:terpenoid biosynthetic process"/>
    <property type="evidence" value="ECO:0007669"/>
    <property type="project" value="UniProtKB-ARBA"/>
</dbReference>
<evidence type="ECO:0000256" key="5">
    <source>
        <dbReference type="ARBA" id="ARBA00022679"/>
    </source>
</evidence>
<dbReference type="Proteomes" id="UP000189464">
    <property type="component" value="Chromosome"/>
</dbReference>
<dbReference type="InterPro" id="IPR008949">
    <property type="entry name" value="Isoprenoid_synthase_dom_sf"/>
</dbReference>
<dbReference type="SFLD" id="SFLDG01017">
    <property type="entry name" value="Polyprenyl_Transferase_Like"/>
    <property type="match status" value="1"/>
</dbReference>
<dbReference type="AlphaFoldDB" id="A0A1S6IUS1"/>
<gene>
    <name evidence="13" type="ORF">B0537_05070</name>
</gene>
<dbReference type="GO" id="GO:0005737">
    <property type="term" value="C:cytoplasm"/>
    <property type="evidence" value="ECO:0007669"/>
    <property type="project" value="UniProtKB-ARBA"/>
</dbReference>
<evidence type="ECO:0000256" key="11">
    <source>
        <dbReference type="ARBA" id="ARBA00049399"/>
    </source>
</evidence>
<evidence type="ECO:0000256" key="8">
    <source>
        <dbReference type="ARBA" id="ARBA00023229"/>
    </source>
</evidence>
<accession>A0A1S6IUS1</accession>
<dbReference type="STRING" id="1833852.B0537_05070"/>
<keyword evidence="5 12" id="KW-0808">Transferase</keyword>
<proteinExistence type="inferred from homology"/>
<evidence type="ECO:0000256" key="9">
    <source>
        <dbReference type="ARBA" id="ARBA00032380"/>
    </source>
</evidence>
<protein>
    <recommendedName>
        <fullName evidence="4">Farnesyl diphosphate synthase</fullName>
        <ecNumber evidence="3">2.5.1.10</ecNumber>
    </recommendedName>
    <alternativeName>
        <fullName evidence="10">(2E,6E)-farnesyl diphosphate synthase</fullName>
    </alternativeName>
    <alternativeName>
        <fullName evidence="9">Geranyltranstransferase</fullName>
    </alternativeName>
</protein>
<dbReference type="InterPro" id="IPR053378">
    <property type="entry name" value="Prenyl_diphosphate_synthase"/>
</dbReference>
<comment type="similarity">
    <text evidence="2 12">Belongs to the FPP/GGPP synthase family.</text>
</comment>
<dbReference type="KEGG" id="dfg:B0537_05070"/>
<dbReference type="FunFam" id="1.10.600.10:FF:000001">
    <property type="entry name" value="Geranylgeranyl diphosphate synthase"/>
    <property type="match status" value="1"/>
</dbReference>
<evidence type="ECO:0000256" key="2">
    <source>
        <dbReference type="ARBA" id="ARBA00006706"/>
    </source>
</evidence>
<keyword evidence="14" id="KW-1185">Reference proteome</keyword>
<dbReference type="Gene3D" id="1.10.600.10">
    <property type="entry name" value="Farnesyl Diphosphate Synthase"/>
    <property type="match status" value="1"/>
</dbReference>
<dbReference type="Pfam" id="PF00348">
    <property type="entry name" value="polyprenyl_synt"/>
    <property type="match status" value="1"/>
</dbReference>
<evidence type="ECO:0000313" key="13">
    <source>
        <dbReference type="EMBL" id="AQS58512.1"/>
    </source>
</evidence>
<evidence type="ECO:0000256" key="12">
    <source>
        <dbReference type="RuleBase" id="RU004466"/>
    </source>
</evidence>
<evidence type="ECO:0000256" key="7">
    <source>
        <dbReference type="ARBA" id="ARBA00022842"/>
    </source>
</evidence>
<comment type="cofactor">
    <cofactor evidence="1">
        <name>Mg(2+)</name>
        <dbReference type="ChEBI" id="CHEBI:18420"/>
    </cofactor>
</comment>
<keyword evidence="7" id="KW-0460">Magnesium</keyword>
<evidence type="ECO:0000256" key="10">
    <source>
        <dbReference type="ARBA" id="ARBA00032873"/>
    </source>
</evidence>
<dbReference type="GO" id="GO:0004337">
    <property type="term" value="F:(2E,6E)-farnesyl diphosphate synthase activity"/>
    <property type="evidence" value="ECO:0007669"/>
    <property type="project" value="UniProtKB-EC"/>
</dbReference>
<dbReference type="SFLD" id="SFLDS00005">
    <property type="entry name" value="Isoprenoid_Synthase_Type_I"/>
    <property type="match status" value="1"/>
</dbReference>
<comment type="catalytic activity">
    <reaction evidence="11">
        <text>isopentenyl diphosphate + (2E)-geranyl diphosphate = (2E,6E)-farnesyl diphosphate + diphosphate</text>
        <dbReference type="Rhea" id="RHEA:19361"/>
        <dbReference type="ChEBI" id="CHEBI:33019"/>
        <dbReference type="ChEBI" id="CHEBI:58057"/>
        <dbReference type="ChEBI" id="CHEBI:128769"/>
        <dbReference type="ChEBI" id="CHEBI:175763"/>
        <dbReference type="EC" id="2.5.1.10"/>
    </reaction>
</comment>
<dbReference type="PANTHER" id="PTHR43281">
    <property type="entry name" value="FARNESYL DIPHOSPHATE SYNTHASE"/>
    <property type="match status" value="1"/>
</dbReference>